<dbReference type="Proteomes" id="UP000326950">
    <property type="component" value="Unassembled WGS sequence"/>
</dbReference>
<reference evidence="1 2" key="1">
    <citation type="submission" date="2019-04" db="EMBL/GenBank/DDBJ databases">
        <title>Friends and foes A comparative genomics study of 23 Aspergillus species from section Flavi.</title>
        <authorList>
            <consortium name="DOE Joint Genome Institute"/>
            <person name="Kjaerbolling I."/>
            <person name="Vesth T."/>
            <person name="Frisvad J.C."/>
            <person name="Nybo J.L."/>
            <person name="Theobald S."/>
            <person name="Kildgaard S."/>
            <person name="Isbrandt T."/>
            <person name="Kuo A."/>
            <person name="Sato A."/>
            <person name="Lyhne E.K."/>
            <person name="Kogle M.E."/>
            <person name="Wiebenga A."/>
            <person name="Kun R.S."/>
            <person name="Lubbers R.J."/>
            <person name="Makela M.R."/>
            <person name="Barry K."/>
            <person name="Chovatia M."/>
            <person name="Clum A."/>
            <person name="Daum C."/>
            <person name="Haridas S."/>
            <person name="He G."/>
            <person name="LaButti K."/>
            <person name="Lipzen A."/>
            <person name="Mondo S."/>
            <person name="Riley R."/>
            <person name="Salamov A."/>
            <person name="Simmons B.A."/>
            <person name="Magnuson J.K."/>
            <person name="Henrissat B."/>
            <person name="Mortensen U.H."/>
            <person name="Larsen T.O."/>
            <person name="Devries R.P."/>
            <person name="Grigoriev I.V."/>
            <person name="Machida M."/>
            <person name="Baker S.E."/>
            <person name="Andersen M.R."/>
        </authorList>
    </citation>
    <scope>NUCLEOTIDE SEQUENCE [LARGE SCALE GENOMIC DNA]</scope>
    <source>
        <strain evidence="1 2">CBS 117626</strain>
    </source>
</reference>
<dbReference type="AlphaFoldDB" id="A0A5N6UU93"/>
<proteinExistence type="predicted"/>
<sequence>MNLLVTMVFLTNIWQQFFRNDKLERQSIFCANLQCPGLLNKHIVERLFHMKKGLKSRSLGERYVGFIGVHAHYSFTYIDCYLSKSYQ</sequence>
<organism evidence="1 2">
    <name type="scientific">Aspergillus tamarii</name>
    <dbReference type="NCBI Taxonomy" id="41984"/>
    <lineage>
        <taxon>Eukaryota</taxon>
        <taxon>Fungi</taxon>
        <taxon>Dikarya</taxon>
        <taxon>Ascomycota</taxon>
        <taxon>Pezizomycotina</taxon>
        <taxon>Eurotiomycetes</taxon>
        <taxon>Eurotiomycetidae</taxon>
        <taxon>Eurotiales</taxon>
        <taxon>Aspergillaceae</taxon>
        <taxon>Aspergillus</taxon>
        <taxon>Aspergillus subgen. Circumdati</taxon>
    </lineage>
</organism>
<evidence type="ECO:0000313" key="1">
    <source>
        <dbReference type="EMBL" id="KAE8162207.1"/>
    </source>
</evidence>
<dbReference type="EMBL" id="ML738631">
    <property type="protein sequence ID" value="KAE8162207.1"/>
    <property type="molecule type" value="Genomic_DNA"/>
</dbReference>
<dbReference type="OrthoDB" id="10376672at2759"/>
<accession>A0A5N6UU93</accession>
<name>A0A5N6UU93_ASPTM</name>
<protein>
    <submittedName>
        <fullName evidence="1">Uncharacterized protein</fullName>
    </submittedName>
</protein>
<keyword evidence="2" id="KW-1185">Reference proteome</keyword>
<evidence type="ECO:0000313" key="2">
    <source>
        <dbReference type="Proteomes" id="UP000326950"/>
    </source>
</evidence>
<gene>
    <name evidence="1" type="ORF">BDV40DRAFT_265522</name>
</gene>